<gene>
    <name evidence="2" type="ordered locus">Psta_0550</name>
</gene>
<dbReference type="EMBL" id="CP001848">
    <property type="protein sequence ID" value="ADB15237.1"/>
    <property type="molecule type" value="Genomic_DNA"/>
</dbReference>
<feature type="region of interest" description="Disordered" evidence="1">
    <location>
        <begin position="208"/>
        <end position="280"/>
    </location>
</feature>
<evidence type="ECO:0000313" key="3">
    <source>
        <dbReference type="Proteomes" id="UP000001887"/>
    </source>
</evidence>
<dbReference type="Proteomes" id="UP000001887">
    <property type="component" value="Chromosome"/>
</dbReference>
<evidence type="ECO:0000256" key="1">
    <source>
        <dbReference type="SAM" id="MobiDB-lite"/>
    </source>
</evidence>
<feature type="compositionally biased region" description="Low complexity" evidence="1">
    <location>
        <begin position="218"/>
        <end position="236"/>
    </location>
</feature>
<dbReference type="HOGENOM" id="CLU_993402_0_0_0"/>
<evidence type="ECO:0000313" key="2">
    <source>
        <dbReference type="EMBL" id="ADB15237.1"/>
    </source>
</evidence>
<reference evidence="2 3" key="1">
    <citation type="journal article" date="2009" name="Stand. Genomic Sci.">
        <title>Complete genome sequence of Pirellula staleyi type strain (ATCC 27377).</title>
        <authorList>
            <person name="Clum A."/>
            <person name="Tindall B.J."/>
            <person name="Sikorski J."/>
            <person name="Ivanova N."/>
            <person name="Mavrommatis K."/>
            <person name="Lucas S."/>
            <person name="Glavina del Rio T."/>
            <person name="Nolan M."/>
            <person name="Chen F."/>
            <person name="Tice H."/>
            <person name="Pitluck S."/>
            <person name="Cheng J.F."/>
            <person name="Chertkov O."/>
            <person name="Brettin T."/>
            <person name="Han C."/>
            <person name="Detter J.C."/>
            <person name="Kuske C."/>
            <person name="Bruce D."/>
            <person name="Goodwin L."/>
            <person name="Ovchinikova G."/>
            <person name="Pati A."/>
            <person name="Mikhailova N."/>
            <person name="Chen A."/>
            <person name="Palaniappan K."/>
            <person name="Land M."/>
            <person name="Hauser L."/>
            <person name="Chang Y.J."/>
            <person name="Jeffries C.D."/>
            <person name="Chain P."/>
            <person name="Rohde M."/>
            <person name="Goker M."/>
            <person name="Bristow J."/>
            <person name="Eisen J.A."/>
            <person name="Markowitz V."/>
            <person name="Hugenholtz P."/>
            <person name="Kyrpides N.C."/>
            <person name="Klenk H.P."/>
            <person name="Lapidus A."/>
        </authorList>
    </citation>
    <scope>NUCLEOTIDE SEQUENCE [LARGE SCALE GENOMIC DNA]</scope>
    <source>
        <strain evidence="3">ATCC 27377 / DSM 6068 / ICPB 4128</strain>
    </source>
</reference>
<keyword evidence="3" id="KW-1185">Reference proteome</keyword>
<dbReference type="KEGG" id="psl:Psta_0550"/>
<protein>
    <submittedName>
        <fullName evidence="2">Uncharacterized protein</fullName>
    </submittedName>
</protein>
<feature type="compositionally biased region" description="Low complexity" evidence="1">
    <location>
        <begin position="251"/>
        <end position="269"/>
    </location>
</feature>
<accession>D2R489</accession>
<feature type="compositionally biased region" description="Polar residues" evidence="1">
    <location>
        <begin position="270"/>
        <end position="280"/>
    </location>
</feature>
<proteinExistence type="predicted"/>
<dbReference type="eggNOG" id="ENOG5033N4T">
    <property type="taxonomic scope" value="Bacteria"/>
</dbReference>
<sequence>MLLARRENSKEVSCEMKRCFVLALVAGYLVMTVGCGGGASTTETNPQDNASPTGAEVAQQAPKEPVAVAADATPDQVISVFLDALRVGDSATTANLLTSKAREETAKHNIAVDPQSAPGAKYSVAPAEFLADNPHGAHVRSSWTETYQDGTVNYDIVWVMRRQKEGWRIAGMALELVPGQEPAFLNFEDPTDMLAKRDAAIAAQMPAENQAQPGAVGAEGQPAQNPAGQAQPLNQADFTGQPGVGPIGSDPAAPGQFQQPPAEFPPLQATPGTPGNTATR</sequence>
<organism evidence="2 3">
    <name type="scientific">Pirellula staleyi (strain ATCC 27377 / DSM 6068 / ICPB 4128)</name>
    <name type="common">Pirella staleyi</name>
    <dbReference type="NCBI Taxonomy" id="530564"/>
    <lineage>
        <taxon>Bacteria</taxon>
        <taxon>Pseudomonadati</taxon>
        <taxon>Planctomycetota</taxon>
        <taxon>Planctomycetia</taxon>
        <taxon>Pirellulales</taxon>
        <taxon>Pirellulaceae</taxon>
        <taxon>Pirellula</taxon>
    </lineage>
</organism>
<dbReference type="AlphaFoldDB" id="D2R489"/>
<name>D2R489_PIRSD</name>
<dbReference type="PROSITE" id="PS51257">
    <property type="entry name" value="PROKAR_LIPOPROTEIN"/>
    <property type="match status" value="1"/>
</dbReference>